<sequence>MRPQRRQYERLRGVLSDADEPLTAREILTLLEEQEEFESAHRVATVLGRWAEEGDVEVLQGSPYRYRLNN</sequence>
<evidence type="ECO:0008006" key="5">
    <source>
        <dbReference type="Google" id="ProtNLM"/>
    </source>
</evidence>
<evidence type="ECO:0000313" key="1">
    <source>
        <dbReference type="EMBL" id="AXG07892.1"/>
    </source>
</evidence>
<dbReference type="AlphaFoldDB" id="A0A345E6S0"/>
<dbReference type="OrthoDB" id="210390at2157"/>
<reference evidence="2 3" key="1">
    <citation type="submission" date="2018-07" db="EMBL/GenBank/DDBJ databases">
        <title>Genome sequences of Haloplanus sp. CBA1112.</title>
        <authorList>
            <person name="Kim Y.B."/>
            <person name="Roh S.W."/>
        </authorList>
    </citation>
    <scope>NUCLEOTIDE SEQUENCE [LARGE SCALE GENOMIC DNA]</scope>
    <source>
        <strain evidence="2 3">CBA1112</strain>
    </source>
</reference>
<dbReference type="KEGG" id="haq:DU484_16415"/>
<accession>A0A345E6S0</accession>
<dbReference type="KEGG" id="haj:DU500_16460"/>
<dbReference type="Proteomes" id="UP000253273">
    <property type="component" value="Chromosome"/>
</dbReference>
<organism evidence="1 4">
    <name type="scientific">Haloplanus rubicundus</name>
    <dbReference type="NCBI Taxonomy" id="1547898"/>
    <lineage>
        <taxon>Archaea</taxon>
        <taxon>Methanobacteriati</taxon>
        <taxon>Methanobacteriota</taxon>
        <taxon>Stenosarchaea group</taxon>
        <taxon>Halobacteria</taxon>
        <taxon>Halobacteriales</taxon>
        <taxon>Haloferacaceae</taxon>
        <taxon>Haloplanus</taxon>
    </lineage>
</organism>
<dbReference type="RefSeq" id="WP_114587013.1">
    <property type="nucleotide sequence ID" value="NZ_CP031148.1"/>
</dbReference>
<evidence type="ECO:0000313" key="4">
    <source>
        <dbReference type="Proteomes" id="UP000253273"/>
    </source>
</evidence>
<gene>
    <name evidence="2" type="ORF">DU484_16415</name>
    <name evidence="1" type="ORF">DU500_16460</name>
</gene>
<dbReference type="EMBL" id="CP031150">
    <property type="protein sequence ID" value="AXG07892.1"/>
    <property type="molecule type" value="Genomic_DNA"/>
</dbReference>
<keyword evidence="4" id="KW-1185">Reference proteome</keyword>
<proteinExistence type="predicted"/>
<dbReference type="GeneID" id="37288595"/>
<name>A0A345E6S0_9EURY</name>
<dbReference type="EMBL" id="CP031148">
    <property type="protein sequence ID" value="AXG11307.1"/>
    <property type="molecule type" value="Genomic_DNA"/>
</dbReference>
<accession>A0A345EGI5</accession>
<protein>
    <recommendedName>
        <fullName evidence="5">MarR family transcriptional regulator</fullName>
    </recommendedName>
</protein>
<evidence type="ECO:0000313" key="3">
    <source>
        <dbReference type="Proteomes" id="UP000252985"/>
    </source>
</evidence>
<dbReference type="Proteomes" id="UP000252985">
    <property type="component" value="Chromosome"/>
</dbReference>
<evidence type="ECO:0000313" key="2">
    <source>
        <dbReference type="EMBL" id="AXG11307.1"/>
    </source>
</evidence>
<reference evidence="1 4" key="2">
    <citation type="submission" date="2018-07" db="EMBL/GenBank/DDBJ databases">
        <title>Genome sequences of Haloplanus sp. CBA1113.</title>
        <authorList>
            <person name="Kim Y.B."/>
            <person name="Roh S.W."/>
        </authorList>
    </citation>
    <scope>NUCLEOTIDE SEQUENCE [LARGE SCALE GENOMIC DNA]</scope>
    <source>
        <strain evidence="1 4">CBA1113</strain>
    </source>
</reference>